<proteinExistence type="predicted"/>
<evidence type="ECO:0000313" key="3">
    <source>
        <dbReference type="Proteomes" id="UP000824159"/>
    </source>
</evidence>
<dbReference type="Pfam" id="PF19700">
    <property type="entry name" value="DUF6198"/>
    <property type="match status" value="1"/>
</dbReference>
<sequence>MHKENLTRYAIYLSGMIILALGITLNTKTDLGVSPLISMPFAVSQIWHINFALLAFIMYSFFTLLEIFLKGKNREAKDLLQLPFSLVFSLLLQFLGDGYDSLAGVIDILNMQTLAPRIIMLIIGVALTGIGVSMTVNMKFIPNPADGLAKAVGDKCGRNLGFGKNLIDISSVGITCIIGLLSSGHLVGVGIGTIVAMIGVGRCIFGFNYFLKNKMLSATGLAGSTAA</sequence>
<keyword evidence="1" id="KW-1133">Transmembrane helix</keyword>
<dbReference type="PANTHER" id="PTHR40078">
    <property type="entry name" value="INTEGRAL MEMBRANE PROTEIN-RELATED"/>
    <property type="match status" value="1"/>
</dbReference>
<evidence type="ECO:0000256" key="1">
    <source>
        <dbReference type="SAM" id="Phobius"/>
    </source>
</evidence>
<accession>A0A9D1KUC0</accession>
<keyword evidence="1" id="KW-0472">Membrane</keyword>
<keyword evidence="1" id="KW-0812">Transmembrane</keyword>
<dbReference type="EMBL" id="DVLX01000016">
    <property type="protein sequence ID" value="HIT98838.1"/>
    <property type="molecule type" value="Genomic_DNA"/>
</dbReference>
<feature type="transmembrane region" description="Helical" evidence="1">
    <location>
        <begin position="9"/>
        <end position="26"/>
    </location>
</feature>
<comment type="caution">
    <text evidence="2">The sequence shown here is derived from an EMBL/GenBank/DDBJ whole genome shotgun (WGS) entry which is preliminary data.</text>
</comment>
<organism evidence="2 3">
    <name type="scientific">Candidatus Allocopromorpha excrementavium</name>
    <dbReference type="NCBI Taxonomy" id="2840741"/>
    <lineage>
        <taxon>Bacteria</taxon>
        <taxon>Bacillati</taxon>
        <taxon>Bacillota</taxon>
        <taxon>Clostridia</taxon>
        <taxon>Eubacteriales</taxon>
        <taxon>Eubacteriaceae</taxon>
        <taxon>Eubacteriaceae incertae sedis</taxon>
        <taxon>Candidatus Allocopromorpha</taxon>
    </lineage>
</organism>
<dbReference type="AlphaFoldDB" id="A0A9D1KUC0"/>
<evidence type="ECO:0008006" key="4">
    <source>
        <dbReference type="Google" id="ProtNLM"/>
    </source>
</evidence>
<protein>
    <recommendedName>
        <fullName evidence="4">YitT family protein</fullName>
    </recommendedName>
</protein>
<reference evidence="2" key="2">
    <citation type="journal article" date="2021" name="PeerJ">
        <title>Extensive microbial diversity within the chicken gut microbiome revealed by metagenomics and culture.</title>
        <authorList>
            <person name="Gilroy R."/>
            <person name="Ravi A."/>
            <person name="Getino M."/>
            <person name="Pursley I."/>
            <person name="Horton D.L."/>
            <person name="Alikhan N.F."/>
            <person name="Baker D."/>
            <person name="Gharbi K."/>
            <person name="Hall N."/>
            <person name="Watson M."/>
            <person name="Adriaenssens E.M."/>
            <person name="Foster-Nyarko E."/>
            <person name="Jarju S."/>
            <person name="Secka A."/>
            <person name="Antonio M."/>
            <person name="Oren A."/>
            <person name="Chaudhuri R.R."/>
            <person name="La Ragione R."/>
            <person name="Hildebrand F."/>
            <person name="Pallen M.J."/>
        </authorList>
    </citation>
    <scope>NUCLEOTIDE SEQUENCE</scope>
    <source>
        <strain evidence="2">CHK176-22527</strain>
    </source>
</reference>
<feature type="transmembrane region" description="Helical" evidence="1">
    <location>
        <begin position="46"/>
        <end position="67"/>
    </location>
</feature>
<dbReference type="InterPro" id="IPR038750">
    <property type="entry name" value="YczE/YyaS-like"/>
</dbReference>
<dbReference type="PANTHER" id="PTHR40078:SF1">
    <property type="entry name" value="INTEGRAL MEMBRANE PROTEIN"/>
    <property type="match status" value="1"/>
</dbReference>
<feature type="transmembrane region" description="Helical" evidence="1">
    <location>
        <begin position="116"/>
        <end position="136"/>
    </location>
</feature>
<feature type="transmembrane region" description="Helical" evidence="1">
    <location>
        <begin position="189"/>
        <end position="211"/>
    </location>
</feature>
<name>A0A9D1KUC0_9FIRM</name>
<reference evidence="2" key="1">
    <citation type="submission" date="2020-10" db="EMBL/GenBank/DDBJ databases">
        <authorList>
            <person name="Gilroy R."/>
        </authorList>
    </citation>
    <scope>NUCLEOTIDE SEQUENCE</scope>
    <source>
        <strain evidence="2">CHK176-22527</strain>
    </source>
</reference>
<dbReference type="Proteomes" id="UP000824159">
    <property type="component" value="Unassembled WGS sequence"/>
</dbReference>
<evidence type="ECO:0000313" key="2">
    <source>
        <dbReference type="EMBL" id="HIT98838.1"/>
    </source>
</evidence>
<gene>
    <name evidence="2" type="ORF">IAD12_01100</name>
</gene>